<evidence type="ECO:0000313" key="12">
    <source>
        <dbReference type="Proteomes" id="UP001596200"/>
    </source>
</evidence>
<keyword evidence="2 9" id="KW-1003">Cell membrane</keyword>
<evidence type="ECO:0000256" key="1">
    <source>
        <dbReference type="ARBA" id="ARBA00006139"/>
    </source>
</evidence>
<proteinExistence type="inferred from homology"/>
<feature type="active site" evidence="9">
    <location>
        <position position="142"/>
    </location>
</feature>
<comment type="subcellular location">
    <subcellularLocation>
        <location evidence="9">Cell membrane</location>
        <topology evidence="9">Multi-pass membrane protein</topology>
    </subcellularLocation>
</comment>
<dbReference type="PRINTS" id="PR00781">
    <property type="entry name" value="LIPOSIGPTASE"/>
</dbReference>
<comment type="caution">
    <text evidence="11">The sequence shown here is derived from an EMBL/GenBank/DDBJ whole genome shotgun (WGS) entry which is preliminary data.</text>
</comment>
<feature type="transmembrane region" description="Helical" evidence="9">
    <location>
        <begin position="60"/>
        <end position="86"/>
    </location>
</feature>
<comment type="function">
    <text evidence="9">This protein specifically catalyzes the removal of signal peptides from prolipoproteins.</text>
</comment>
<evidence type="ECO:0000256" key="10">
    <source>
        <dbReference type="RuleBase" id="RU004181"/>
    </source>
</evidence>
<keyword evidence="3 9" id="KW-0645">Protease</keyword>
<accession>A0ABW1GYB4</accession>
<evidence type="ECO:0000256" key="9">
    <source>
        <dbReference type="HAMAP-Rule" id="MF_00161"/>
    </source>
</evidence>
<sequence length="187" mass="20400">MTSEASKVKRPRFVLMAAVAALLMLADLITKQIALANYSPAEPVSSLGGFLKFTLIYNSGAAFSLGEGSTWLFSTAKLVVIIGMLWISRRIRIPAWEVIFGLLVGGAAGNLVDRVFRPPSPFQGEVIDWIQLPHWPVFNIADMGVVCGGALTVWMVFRGINLDGSIEPEAHQNKKDRKTLQDKGTEA</sequence>
<evidence type="ECO:0000256" key="6">
    <source>
        <dbReference type="ARBA" id="ARBA00022801"/>
    </source>
</evidence>
<keyword evidence="7 9" id="KW-1133">Transmembrane helix</keyword>
<comment type="caution">
    <text evidence="9">Lacks conserved residue(s) required for the propagation of feature annotation.</text>
</comment>
<evidence type="ECO:0000256" key="7">
    <source>
        <dbReference type="ARBA" id="ARBA00022989"/>
    </source>
</evidence>
<protein>
    <recommendedName>
        <fullName evidence="9">Lipoprotein signal peptidase</fullName>
        <ecNumber evidence="9">3.4.23.36</ecNumber>
    </recommendedName>
    <alternativeName>
        <fullName evidence="9">Prolipoprotein signal peptidase</fullName>
    </alternativeName>
    <alternativeName>
        <fullName evidence="9">Signal peptidase II</fullName>
        <shortName evidence="9">SPase II</shortName>
    </alternativeName>
</protein>
<dbReference type="PANTHER" id="PTHR33695">
    <property type="entry name" value="LIPOPROTEIN SIGNAL PEPTIDASE"/>
    <property type="match status" value="1"/>
</dbReference>
<comment type="catalytic activity">
    <reaction evidence="9">
        <text>Release of signal peptides from bacterial membrane prolipoproteins. Hydrolyzes -Xaa-Yaa-Zaa-|-(S,diacylglyceryl)Cys-, in which Xaa is hydrophobic (preferably Leu), and Yaa (Ala or Ser) and Zaa (Gly or Ala) have small, neutral side chains.</text>
        <dbReference type="EC" id="3.4.23.36"/>
    </reaction>
</comment>
<keyword evidence="5 9" id="KW-0064">Aspartyl protease</keyword>
<dbReference type="HAMAP" id="MF_00161">
    <property type="entry name" value="LspA"/>
    <property type="match status" value="1"/>
</dbReference>
<evidence type="ECO:0000256" key="3">
    <source>
        <dbReference type="ARBA" id="ARBA00022670"/>
    </source>
</evidence>
<keyword evidence="12" id="KW-1185">Reference proteome</keyword>
<dbReference type="EC" id="3.4.23.36" evidence="9"/>
<dbReference type="RefSeq" id="WP_344516783.1">
    <property type="nucleotide sequence ID" value="NZ_BAAATU010000043.1"/>
</dbReference>
<dbReference type="Pfam" id="PF01252">
    <property type="entry name" value="Peptidase_A8"/>
    <property type="match status" value="1"/>
</dbReference>
<comment type="similarity">
    <text evidence="1 9 10">Belongs to the peptidase A8 family.</text>
</comment>
<dbReference type="PANTHER" id="PTHR33695:SF1">
    <property type="entry name" value="LIPOPROTEIN SIGNAL PEPTIDASE"/>
    <property type="match status" value="1"/>
</dbReference>
<keyword evidence="8 9" id="KW-0472">Membrane</keyword>
<comment type="pathway">
    <text evidence="9">Protein modification; lipoprotein biosynthesis (signal peptide cleavage).</text>
</comment>
<organism evidence="11 12">
    <name type="scientific">Streptomyces pulveraceus</name>
    <dbReference type="NCBI Taxonomy" id="68258"/>
    <lineage>
        <taxon>Bacteria</taxon>
        <taxon>Bacillati</taxon>
        <taxon>Actinomycetota</taxon>
        <taxon>Actinomycetes</taxon>
        <taxon>Kitasatosporales</taxon>
        <taxon>Streptomycetaceae</taxon>
        <taxon>Streptomyces</taxon>
    </lineage>
</organism>
<reference evidence="12" key="1">
    <citation type="journal article" date="2019" name="Int. J. Syst. Evol. Microbiol.">
        <title>The Global Catalogue of Microorganisms (GCM) 10K type strain sequencing project: providing services to taxonomists for standard genome sequencing and annotation.</title>
        <authorList>
            <consortium name="The Broad Institute Genomics Platform"/>
            <consortium name="The Broad Institute Genome Sequencing Center for Infectious Disease"/>
            <person name="Wu L."/>
            <person name="Ma J."/>
        </authorList>
    </citation>
    <scope>NUCLEOTIDE SEQUENCE [LARGE SCALE GENOMIC DNA]</scope>
    <source>
        <strain evidence="12">JCM 4147</strain>
    </source>
</reference>
<evidence type="ECO:0000256" key="5">
    <source>
        <dbReference type="ARBA" id="ARBA00022750"/>
    </source>
</evidence>
<evidence type="ECO:0000256" key="4">
    <source>
        <dbReference type="ARBA" id="ARBA00022692"/>
    </source>
</evidence>
<evidence type="ECO:0000313" key="11">
    <source>
        <dbReference type="EMBL" id="MFC5918622.1"/>
    </source>
</evidence>
<evidence type="ECO:0000256" key="8">
    <source>
        <dbReference type="ARBA" id="ARBA00023136"/>
    </source>
</evidence>
<gene>
    <name evidence="9 11" type="primary">lspA</name>
    <name evidence="11" type="ORF">ACFP1B_35105</name>
</gene>
<keyword evidence="6 9" id="KW-0378">Hydrolase</keyword>
<dbReference type="GO" id="GO:0004190">
    <property type="term" value="F:aspartic-type endopeptidase activity"/>
    <property type="evidence" value="ECO:0007669"/>
    <property type="project" value="UniProtKB-EC"/>
</dbReference>
<dbReference type="InterPro" id="IPR001872">
    <property type="entry name" value="Peptidase_A8"/>
</dbReference>
<dbReference type="Proteomes" id="UP001596200">
    <property type="component" value="Unassembled WGS sequence"/>
</dbReference>
<feature type="transmembrane region" description="Helical" evidence="9">
    <location>
        <begin position="98"/>
        <end position="116"/>
    </location>
</feature>
<dbReference type="EMBL" id="JBHSPU010000042">
    <property type="protein sequence ID" value="MFC5918622.1"/>
    <property type="molecule type" value="Genomic_DNA"/>
</dbReference>
<keyword evidence="4 9" id="KW-0812">Transmembrane</keyword>
<feature type="transmembrane region" description="Helical" evidence="9">
    <location>
        <begin position="136"/>
        <end position="157"/>
    </location>
</feature>
<feature type="active site" evidence="9">
    <location>
        <position position="128"/>
    </location>
</feature>
<evidence type="ECO:0000256" key="2">
    <source>
        <dbReference type="ARBA" id="ARBA00022475"/>
    </source>
</evidence>
<dbReference type="NCBIfam" id="TIGR00077">
    <property type="entry name" value="lspA"/>
    <property type="match status" value="1"/>
</dbReference>
<name>A0ABW1GYB4_9ACTN</name>